<dbReference type="RefSeq" id="WP_058261813.1">
    <property type="nucleotide sequence ID" value="NZ_CP051181.1"/>
</dbReference>
<proteinExistence type="predicted"/>
<dbReference type="SUPFAM" id="SSF46626">
    <property type="entry name" value="Cytochrome c"/>
    <property type="match status" value="1"/>
</dbReference>
<dbReference type="AlphaFoldDB" id="A0A0P1FS89"/>
<dbReference type="InterPro" id="IPR036909">
    <property type="entry name" value="Cyt_c-like_dom_sf"/>
</dbReference>
<evidence type="ECO:0000256" key="2">
    <source>
        <dbReference type="ARBA" id="ARBA00022723"/>
    </source>
</evidence>
<dbReference type="Pfam" id="PF13442">
    <property type="entry name" value="Cytochrome_CBB3"/>
    <property type="match status" value="1"/>
</dbReference>
<evidence type="ECO:0000256" key="3">
    <source>
        <dbReference type="ARBA" id="ARBA00023004"/>
    </source>
</evidence>
<dbReference type="OrthoDB" id="335174at2"/>
<dbReference type="InterPro" id="IPR009056">
    <property type="entry name" value="Cyt_c-like_dom"/>
</dbReference>
<feature type="domain" description="Cytochrome c" evidence="5">
    <location>
        <begin position="16"/>
        <end position="125"/>
    </location>
</feature>
<keyword evidence="1 4" id="KW-0349">Heme</keyword>
<dbReference type="EMBL" id="CYSA01000015">
    <property type="protein sequence ID" value="CUH64047.1"/>
    <property type="molecule type" value="Genomic_DNA"/>
</dbReference>
<evidence type="ECO:0000259" key="5">
    <source>
        <dbReference type="PROSITE" id="PS51007"/>
    </source>
</evidence>
<keyword evidence="2 4" id="KW-0479">Metal-binding</keyword>
<keyword evidence="3 4" id="KW-0408">Iron</keyword>
<organism evidence="6 7">
    <name type="scientific">Thalassovita gelatinovora</name>
    <name type="common">Thalassobius gelatinovorus</name>
    <dbReference type="NCBI Taxonomy" id="53501"/>
    <lineage>
        <taxon>Bacteria</taxon>
        <taxon>Pseudomonadati</taxon>
        <taxon>Pseudomonadota</taxon>
        <taxon>Alphaproteobacteria</taxon>
        <taxon>Rhodobacterales</taxon>
        <taxon>Roseobacteraceae</taxon>
        <taxon>Thalassovita</taxon>
    </lineage>
</organism>
<dbReference type="STRING" id="53501.SAMN04488043_10978"/>
<sequence>MKRLIAVLFLAACSDAPDPAGQDLFNAYCVMCHGPAGQGDGGLAGDLDIPPADLSLLADRNGGVFPRDLVMETVYGYPGKFHMAAMPEFGPLLTGPTRMVRSQSGALIETPEALIELTDYVENLQQR</sequence>
<dbReference type="Proteomes" id="UP000051587">
    <property type="component" value="Unassembled WGS sequence"/>
</dbReference>
<keyword evidence="7" id="KW-1185">Reference proteome</keyword>
<evidence type="ECO:0000256" key="4">
    <source>
        <dbReference type="PROSITE-ProRule" id="PRU00433"/>
    </source>
</evidence>
<dbReference type="GO" id="GO:0009055">
    <property type="term" value="F:electron transfer activity"/>
    <property type="evidence" value="ECO:0007669"/>
    <property type="project" value="InterPro"/>
</dbReference>
<name>A0A0P1FS89_THAGE</name>
<protein>
    <submittedName>
        <fullName evidence="6">Cytochrome c, mono-and diheme variants</fullName>
    </submittedName>
</protein>
<reference evidence="6 7" key="1">
    <citation type="submission" date="2015-09" db="EMBL/GenBank/DDBJ databases">
        <authorList>
            <consortium name="Swine Surveillance"/>
        </authorList>
    </citation>
    <scope>NUCLEOTIDE SEQUENCE [LARGE SCALE GENOMIC DNA]</scope>
    <source>
        <strain evidence="6 7">CECT 4357</strain>
    </source>
</reference>
<dbReference type="Gene3D" id="1.10.760.10">
    <property type="entry name" value="Cytochrome c-like domain"/>
    <property type="match status" value="1"/>
</dbReference>
<accession>A0A0P1FS89</accession>
<evidence type="ECO:0000313" key="7">
    <source>
        <dbReference type="Proteomes" id="UP000051587"/>
    </source>
</evidence>
<evidence type="ECO:0000256" key="1">
    <source>
        <dbReference type="ARBA" id="ARBA00022617"/>
    </source>
</evidence>
<dbReference type="GO" id="GO:0020037">
    <property type="term" value="F:heme binding"/>
    <property type="evidence" value="ECO:0007669"/>
    <property type="project" value="InterPro"/>
</dbReference>
<dbReference type="PROSITE" id="PS51007">
    <property type="entry name" value="CYTC"/>
    <property type="match status" value="1"/>
</dbReference>
<gene>
    <name evidence="6" type="ORF">TG4357_01037</name>
</gene>
<dbReference type="GO" id="GO:0046872">
    <property type="term" value="F:metal ion binding"/>
    <property type="evidence" value="ECO:0007669"/>
    <property type="project" value="UniProtKB-KW"/>
</dbReference>
<evidence type="ECO:0000313" key="6">
    <source>
        <dbReference type="EMBL" id="CUH64047.1"/>
    </source>
</evidence>